<sequence length="94" mass="10946">MEDAAAHPEMPPHVPLRPLWICRVDAHPWPCGQARIDMLNGFRHRRVALYLYLGAQFVQALDDLYAMDPPPEPQALHTRFLGWVPTRTHRRRSI</sequence>
<proteinExistence type="predicted"/>
<evidence type="ECO:0000313" key="2">
    <source>
        <dbReference type="Proteomes" id="UP000277671"/>
    </source>
</evidence>
<reference evidence="1 2" key="1">
    <citation type="submission" date="2018-10" db="EMBL/GenBank/DDBJ databases">
        <title>Sequencing the genomes of 1000 actinobacteria strains.</title>
        <authorList>
            <person name="Klenk H.-P."/>
        </authorList>
    </citation>
    <scope>NUCLEOTIDE SEQUENCE [LARGE SCALE GENOMIC DNA]</scope>
    <source>
        <strain evidence="1 2">DSM 45175</strain>
    </source>
</reference>
<gene>
    <name evidence="1" type="ORF">BDK92_5704</name>
</gene>
<comment type="caution">
    <text evidence="1">The sequence shown here is derived from an EMBL/GenBank/DDBJ whole genome shotgun (WGS) entry which is preliminary data.</text>
</comment>
<evidence type="ECO:0000313" key="1">
    <source>
        <dbReference type="EMBL" id="RKR91311.1"/>
    </source>
</evidence>
<dbReference type="EMBL" id="RBKT01000001">
    <property type="protein sequence ID" value="RKR91311.1"/>
    <property type="molecule type" value="Genomic_DNA"/>
</dbReference>
<dbReference type="Proteomes" id="UP000277671">
    <property type="component" value="Unassembled WGS sequence"/>
</dbReference>
<keyword evidence="2" id="KW-1185">Reference proteome</keyword>
<name>A0A495JR50_9ACTN</name>
<dbReference type="RefSeq" id="WP_246017290.1">
    <property type="nucleotide sequence ID" value="NZ_RBKT01000001.1"/>
</dbReference>
<accession>A0A495JR50</accession>
<organism evidence="1 2">
    <name type="scientific">Micromonospora pisi</name>
    <dbReference type="NCBI Taxonomy" id="589240"/>
    <lineage>
        <taxon>Bacteria</taxon>
        <taxon>Bacillati</taxon>
        <taxon>Actinomycetota</taxon>
        <taxon>Actinomycetes</taxon>
        <taxon>Micromonosporales</taxon>
        <taxon>Micromonosporaceae</taxon>
        <taxon>Micromonospora</taxon>
    </lineage>
</organism>
<dbReference type="AlphaFoldDB" id="A0A495JR50"/>
<protein>
    <submittedName>
        <fullName evidence="1">Uncharacterized protein</fullName>
    </submittedName>
</protein>